<dbReference type="AlphaFoldDB" id="A0A8J4VAD5"/>
<sequence length="100" mass="10584">MCVYKEKNCTSSDLCQISSGCDKKTGQCILSPVQCNSTNKCETTACDQATGKCQVTKVKTCPPIKALLGLGILCQAQICDPPTGNCIKDPNSTFLSSLIC</sequence>
<accession>A0A8J4VAD5</accession>
<gene>
    <name evidence="1" type="ORF">CYY_001656</name>
</gene>
<dbReference type="Proteomes" id="UP000695562">
    <property type="component" value="Unassembled WGS sequence"/>
</dbReference>
<evidence type="ECO:0000313" key="2">
    <source>
        <dbReference type="Proteomes" id="UP000695562"/>
    </source>
</evidence>
<comment type="caution">
    <text evidence="1">The sequence shown here is derived from an EMBL/GenBank/DDBJ whole genome shotgun (WGS) entry which is preliminary data.</text>
</comment>
<keyword evidence="2" id="KW-1185">Reference proteome</keyword>
<name>A0A8J4VAD5_9MYCE</name>
<protein>
    <submittedName>
        <fullName evidence="1">Uncharacterized protein</fullName>
    </submittedName>
</protein>
<evidence type="ECO:0000313" key="1">
    <source>
        <dbReference type="EMBL" id="KAF2077024.1"/>
    </source>
</evidence>
<proteinExistence type="predicted"/>
<dbReference type="EMBL" id="AJWJ01000041">
    <property type="protein sequence ID" value="KAF2077024.1"/>
    <property type="molecule type" value="Genomic_DNA"/>
</dbReference>
<reference evidence="1" key="1">
    <citation type="submission" date="2020-01" db="EMBL/GenBank/DDBJ databases">
        <title>Development of genomics and gene disruption for Polysphondylium violaceum indicates a role for the polyketide synthase stlB in stalk morphogenesis.</title>
        <authorList>
            <person name="Narita B."/>
            <person name="Kawabe Y."/>
            <person name="Kin K."/>
            <person name="Saito T."/>
            <person name="Gibbs R."/>
            <person name="Kuspa A."/>
            <person name="Muzny D."/>
            <person name="Queller D."/>
            <person name="Richards S."/>
            <person name="Strassman J."/>
            <person name="Sucgang R."/>
            <person name="Worley K."/>
            <person name="Schaap P."/>
        </authorList>
    </citation>
    <scope>NUCLEOTIDE SEQUENCE</scope>
    <source>
        <strain evidence="1">QSvi11</strain>
    </source>
</reference>
<organism evidence="1 2">
    <name type="scientific">Polysphondylium violaceum</name>
    <dbReference type="NCBI Taxonomy" id="133409"/>
    <lineage>
        <taxon>Eukaryota</taxon>
        <taxon>Amoebozoa</taxon>
        <taxon>Evosea</taxon>
        <taxon>Eumycetozoa</taxon>
        <taxon>Dictyostelia</taxon>
        <taxon>Dictyosteliales</taxon>
        <taxon>Dictyosteliaceae</taxon>
        <taxon>Polysphondylium</taxon>
    </lineage>
</organism>
<dbReference type="OrthoDB" id="6130531at2759"/>